<evidence type="ECO:0000313" key="2">
    <source>
        <dbReference type="EMBL" id="MBB5152990.1"/>
    </source>
</evidence>
<feature type="region of interest" description="Disordered" evidence="1">
    <location>
        <begin position="1"/>
        <end position="86"/>
    </location>
</feature>
<sequence length="86" mass="8939">MDLRVRTRPGLGTTTSRRNKLTPKLREHGLGAVADLGFTGLEDDPDDPVITPAAARPAAARSPTPRSRPTSSSPGNAPPANTVSPT</sequence>
<name>A0A840PZ15_9PSEU</name>
<accession>A0A840PZ15</accession>
<dbReference type="RefSeq" id="WP_246470655.1">
    <property type="nucleotide sequence ID" value="NZ_JACHIW010000001.1"/>
</dbReference>
<organism evidence="2 3">
    <name type="scientific">Saccharopolyspora phatthalungensis</name>
    <dbReference type="NCBI Taxonomy" id="664693"/>
    <lineage>
        <taxon>Bacteria</taxon>
        <taxon>Bacillati</taxon>
        <taxon>Actinomycetota</taxon>
        <taxon>Actinomycetes</taxon>
        <taxon>Pseudonocardiales</taxon>
        <taxon>Pseudonocardiaceae</taxon>
        <taxon>Saccharopolyspora</taxon>
    </lineage>
</organism>
<proteinExistence type="predicted"/>
<gene>
    <name evidence="2" type="ORF">BJ970_000524</name>
</gene>
<dbReference type="AlphaFoldDB" id="A0A840PZ15"/>
<feature type="compositionally biased region" description="Low complexity" evidence="1">
    <location>
        <begin position="51"/>
        <end position="74"/>
    </location>
</feature>
<reference evidence="2 3" key="1">
    <citation type="submission" date="2020-08" db="EMBL/GenBank/DDBJ databases">
        <title>Sequencing the genomes of 1000 actinobacteria strains.</title>
        <authorList>
            <person name="Klenk H.-P."/>
        </authorList>
    </citation>
    <scope>NUCLEOTIDE SEQUENCE [LARGE SCALE GENOMIC DNA]</scope>
    <source>
        <strain evidence="2 3">DSM 45584</strain>
    </source>
</reference>
<keyword evidence="3" id="KW-1185">Reference proteome</keyword>
<dbReference type="Proteomes" id="UP000584374">
    <property type="component" value="Unassembled WGS sequence"/>
</dbReference>
<evidence type="ECO:0000313" key="3">
    <source>
        <dbReference type="Proteomes" id="UP000584374"/>
    </source>
</evidence>
<protein>
    <submittedName>
        <fullName evidence="2">Uncharacterized protein</fullName>
    </submittedName>
</protein>
<comment type="caution">
    <text evidence="2">The sequence shown here is derived from an EMBL/GenBank/DDBJ whole genome shotgun (WGS) entry which is preliminary data.</text>
</comment>
<evidence type="ECO:0000256" key="1">
    <source>
        <dbReference type="SAM" id="MobiDB-lite"/>
    </source>
</evidence>
<dbReference type="EMBL" id="JACHIW010000001">
    <property type="protein sequence ID" value="MBB5152990.1"/>
    <property type="molecule type" value="Genomic_DNA"/>
</dbReference>